<proteinExistence type="predicted"/>
<evidence type="ECO:0000259" key="2">
    <source>
        <dbReference type="Pfam" id="PF13251"/>
    </source>
</evidence>
<dbReference type="Proteomes" id="UP001234581">
    <property type="component" value="Unassembled WGS sequence"/>
</dbReference>
<evidence type="ECO:0000313" key="3">
    <source>
        <dbReference type="EMBL" id="KAJ8655729.1"/>
    </source>
</evidence>
<sequence length="954" mass="106187">MQPFYTLVLQYYQHALDSTHTPDNLVSILNELNNVEMPVKNVPDQQVVDILVAGSKSIQPNDDSFSPFCKFLFRQCSKQIRLSSLRASQFEACIVLLLDALENSDTSSDLRVDVLRALSALVFENASNTVKFYPRIANILCKLADRSVQPLEVRRMAINCIANTCAGAGSKLQSYYKDYYQVLLANICTVEHGSHGTIMVASSTLDFADSAIRKIASSTLRALQFVLSQDKSLVTNPLCDIIQIIYTFIFMSVSLQTYSMANRDEPTPSASTSRPMQVRLRLQKQQQPAHRAQLSWRPTEFKSMGLTSSDSELSDSNEAAMGNPRKQRDDAKIRINALLCLAAIAKTSPRALQSYWHKFLSDTFFIFFANNSDQDGKLLPVLRSDNQPYSLFTILLYDPMITVRTAVCNALIAMLDGSKQYLGVASERDTKSSFTSLSQQLASILRDFHSAVIHALAKEDHPQVTALVFKLACTLVNNCPYDRLAPGYLTRLYKAALLKWSQASATLRTAILHLVIAILETGSQEGAHMLEESVEESMPPLIDLVPQLTLPDGSSEASLELVSAAWMTLGTLAKHQFDMIYGREDVIHERFEAAMEHKEEKVRIAAMTFAESYGCAMGNHIDEDDSSRMGKYLAWWTGMLSKHIQASCIDDAAGVRAMSCDCLASIPKSVYEQLPHMYQTLAVTLLLSLPSDQDISVRAAACRALGVFVLFPSLRGDPHFVSDMAAAIMDQMNDKAILVRVRASWAEGNLGDALVAESENPEFDFQEWIPLVTWSNIIITATSACTDNDKLRSNAVRALGSILRITSKDYFHARKSAQLLKNAMNGLSKNIETGTLKTRWNACHAASNMLKNPDFPIGDPYPWTKAIYTALIHSLLQCRNFKVRINACLALATPTRRDQYGSSFDAVVQAILAAWDACHQEDDTFQEYRYREQLKEQVKSALHHIQALSSEATT</sequence>
<gene>
    <name evidence="3" type="ORF">O0I10_008614</name>
</gene>
<protein>
    <recommendedName>
        <fullName evidence="2">DUF4042 domain-containing protein</fullName>
    </recommendedName>
</protein>
<dbReference type="EMBL" id="JARTCD010000046">
    <property type="protein sequence ID" value="KAJ8655729.1"/>
    <property type="molecule type" value="Genomic_DNA"/>
</dbReference>
<dbReference type="InterPro" id="IPR025283">
    <property type="entry name" value="DUF4042"/>
</dbReference>
<reference evidence="3 4" key="1">
    <citation type="submission" date="2023-03" db="EMBL/GenBank/DDBJ databases">
        <title>Genome sequence of Lichtheimia ornata CBS 291.66.</title>
        <authorList>
            <person name="Mohabir J.T."/>
            <person name="Shea T.P."/>
            <person name="Kurbessoian T."/>
            <person name="Berby B."/>
            <person name="Fontaine J."/>
            <person name="Livny J."/>
            <person name="Gnirke A."/>
            <person name="Stajich J.E."/>
            <person name="Cuomo C.A."/>
        </authorList>
    </citation>
    <scope>NUCLEOTIDE SEQUENCE [LARGE SCALE GENOMIC DNA]</scope>
    <source>
        <strain evidence="3">CBS 291.66</strain>
    </source>
</reference>
<dbReference type="InterPro" id="IPR052107">
    <property type="entry name" value="HEAT6"/>
</dbReference>
<keyword evidence="4" id="KW-1185">Reference proteome</keyword>
<comment type="caution">
    <text evidence="3">The sequence shown here is derived from an EMBL/GenBank/DDBJ whole genome shotgun (WGS) entry which is preliminary data.</text>
</comment>
<dbReference type="PANTHER" id="PTHR13366:SF0">
    <property type="entry name" value="HEAT REPEAT-CONTAINING PROTEIN 6"/>
    <property type="match status" value="1"/>
</dbReference>
<dbReference type="RefSeq" id="XP_058340642.1">
    <property type="nucleotide sequence ID" value="XM_058488617.1"/>
</dbReference>
<dbReference type="GeneID" id="83216021"/>
<dbReference type="Gene3D" id="1.25.10.10">
    <property type="entry name" value="Leucine-rich Repeat Variant"/>
    <property type="match status" value="4"/>
</dbReference>
<dbReference type="SUPFAM" id="SSF48371">
    <property type="entry name" value="ARM repeat"/>
    <property type="match status" value="2"/>
</dbReference>
<dbReference type="AlphaFoldDB" id="A0AAD7XSW0"/>
<evidence type="ECO:0000313" key="4">
    <source>
        <dbReference type="Proteomes" id="UP001234581"/>
    </source>
</evidence>
<dbReference type="PANTHER" id="PTHR13366">
    <property type="entry name" value="MALARIA ANTIGEN-RELATED"/>
    <property type="match status" value="1"/>
</dbReference>
<feature type="domain" description="DUF4042" evidence="2">
    <location>
        <begin position="332"/>
        <end position="518"/>
    </location>
</feature>
<organism evidence="3 4">
    <name type="scientific">Lichtheimia ornata</name>
    <dbReference type="NCBI Taxonomy" id="688661"/>
    <lineage>
        <taxon>Eukaryota</taxon>
        <taxon>Fungi</taxon>
        <taxon>Fungi incertae sedis</taxon>
        <taxon>Mucoromycota</taxon>
        <taxon>Mucoromycotina</taxon>
        <taxon>Mucoromycetes</taxon>
        <taxon>Mucorales</taxon>
        <taxon>Lichtheimiaceae</taxon>
        <taxon>Lichtheimia</taxon>
    </lineage>
</organism>
<name>A0AAD7XSW0_9FUNG</name>
<dbReference type="InterPro" id="IPR016024">
    <property type="entry name" value="ARM-type_fold"/>
</dbReference>
<feature type="region of interest" description="Disordered" evidence="1">
    <location>
        <begin position="305"/>
        <end position="327"/>
    </location>
</feature>
<dbReference type="Pfam" id="PF13251">
    <property type="entry name" value="DUF4042"/>
    <property type="match status" value="1"/>
</dbReference>
<accession>A0AAD7XSW0</accession>
<evidence type="ECO:0000256" key="1">
    <source>
        <dbReference type="SAM" id="MobiDB-lite"/>
    </source>
</evidence>
<dbReference type="InterPro" id="IPR011989">
    <property type="entry name" value="ARM-like"/>
</dbReference>
<feature type="compositionally biased region" description="Polar residues" evidence="1">
    <location>
        <begin position="305"/>
        <end position="317"/>
    </location>
</feature>